<dbReference type="InterPro" id="IPR029062">
    <property type="entry name" value="Class_I_gatase-like"/>
</dbReference>
<dbReference type="Pfam" id="PF03575">
    <property type="entry name" value="Peptidase_S51"/>
    <property type="match status" value="1"/>
</dbReference>
<comment type="similarity">
    <text evidence="1">Belongs to the peptidase S51 family.</text>
</comment>
<keyword evidence="2" id="KW-0645">Protease</keyword>
<evidence type="ECO:0008006" key="9">
    <source>
        <dbReference type="Google" id="ProtNLM"/>
    </source>
</evidence>
<dbReference type="InterPro" id="IPR005320">
    <property type="entry name" value="Peptidase_S51"/>
</dbReference>
<dbReference type="EMBL" id="MIGA01000050">
    <property type="protein sequence ID" value="OSY39767.1"/>
    <property type="molecule type" value="Genomic_DNA"/>
</dbReference>
<name>A0AAE6NF59_STRPT</name>
<organism evidence="6 8">
    <name type="scientific">Streptomyces platensis</name>
    <dbReference type="NCBI Taxonomy" id="58346"/>
    <lineage>
        <taxon>Bacteria</taxon>
        <taxon>Bacillati</taxon>
        <taxon>Actinomycetota</taxon>
        <taxon>Actinomycetes</taxon>
        <taxon>Kitasatosporales</taxon>
        <taxon>Streptomycetaceae</taxon>
        <taxon>Streptomyces</taxon>
    </lineage>
</organism>
<evidence type="ECO:0000313" key="5">
    <source>
        <dbReference type="EMBL" id="OSY39767.1"/>
    </source>
</evidence>
<evidence type="ECO:0000256" key="1">
    <source>
        <dbReference type="ARBA" id="ARBA00006534"/>
    </source>
</evidence>
<dbReference type="GeneID" id="300357176"/>
<dbReference type="Gene3D" id="3.40.50.880">
    <property type="match status" value="1"/>
</dbReference>
<protein>
    <recommendedName>
        <fullName evidence="9">Peptidase family S51</fullName>
    </recommendedName>
</protein>
<proteinExistence type="inferred from homology"/>
<dbReference type="Proteomes" id="UP000194225">
    <property type="component" value="Unassembled WGS sequence"/>
</dbReference>
<sequence length="95" mass="9976">MTGAPTLVLLGGGFSDDPDTLLDDFVLETAGRPRPKVCFLPTASGDAPGYIEGFHAAFGARGAPLRAPLREEAVRPGRTAHNNGREVHLPATLNL</sequence>
<evidence type="ECO:0000256" key="4">
    <source>
        <dbReference type="ARBA" id="ARBA00022825"/>
    </source>
</evidence>
<evidence type="ECO:0000256" key="2">
    <source>
        <dbReference type="ARBA" id="ARBA00022670"/>
    </source>
</evidence>
<reference evidence="6 8" key="2">
    <citation type="submission" date="2017-09" db="EMBL/GenBank/DDBJ databases">
        <authorList>
            <person name="Lee N."/>
            <person name="Cho B.-K."/>
        </authorList>
    </citation>
    <scope>NUCLEOTIDE SEQUENCE [LARGE SCALE GENOMIC DNA]</scope>
    <source>
        <strain evidence="6 8">ATCC 23948</strain>
    </source>
</reference>
<accession>A0AAE6NF59</accession>
<evidence type="ECO:0000313" key="7">
    <source>
        <dbReference type="Proteomes" id="UP000194225"/>
    </source>
</evidence>
<dbReference type="GO" id="GO:0006508">
    <property type="term" value="P:proteolysis"/>
    <property type="evidence" value="ECO:0007669"/>
    <property type="project" value="UniProtKB-KW"/>
</dbReference>
<reference evidence="5 7" key="1">
    <citation type="submission" date="2016-09" db="EMBL/GenBank/DDBJ databases">
        <title>Streptomyces platensis DSM40041, a candidate organism with high potential of specific P450 cytochromes.</title>
        <authorList>
            <person name="Grumaz C."/>
            <person name="Vainshtein Y."/>
            <person name="Kirstahler P."/>
            <person name="Sohn K."/>
        </authorList>
    </citation>
    <scope>NUCLEOTIDE SEQUENCE [LARGE SCALE GENOMIC DNA]</scope>
    <source>
        <strain evidence="5 7">DSM 40041</strain>
    </source>
</reference>
<keyword evidence="4" id="KW-0720">Serine protease</keyword>
<dbReference type="GO" id="GO:0008236">
    <property type="term" value="F:serine-type peptidase activity"/>
    <property type="evidence" value="ECO:0007669"/>
    <property type="project" value="UniProtKB-KW"/>
</dbReference>
<dbReference type="EMBL" id="CP023691">
    <property type="protein sequence ID" value="QEV51804.1"/>
    <property type="molecule type" value="Genomic_DNA"/>
</dbReference>
<keyword evidence="7" id="KW-1185">Reference proteome</keyword>
<dbReference type="Proteomes" id="UP000325458">
    <property type="component" value="Chromosome"/>
</dbReference>
<evidence type="ECO:0000256" key="3">
    <source>
        <dbReference type="ARBA" id="ARBA00022801"/>
    </source>
</evidence>
<dbReference type="KEGG" id="spla:CP981_09150"/>
<dbReference type="AlphaFoldDB" id="A0AAE6NF59"/>
<dbReference type="RefSeq" id="WP_107429579.1">
    <property type="nucleotide sequence ID" value="NZ_BAABSS010000008.1"/>
</dbReference>
<evidence type="ECO:0000313" key="8">
    <source>
        <dbReference type="Proteomes" id="UP000325458"/>
    </source>
</evidence>
<keyword evidence="3" id="KW-0378">Hydrolase</keyword>
<evidence type="ECO:0000313" key="6">
    <source>
        <dbReference type="EMBL" id="QEV51804.1"/>
    </source>
</evidence>
<gene>
    <name evidence="5" type="ORF">BG653_05687</name>
    <name evidence="6" type="ORF">CP981_09150</name>
</gene>